<gene>
    <name evidence="2" type="ordered locus">Daes_0013</name>
</gene>
<protein>
    <recommendedName>
        <fullName evidence="4">LarC family nickel insertion protein</fullName>
    </recommendedName>
</protein>
<dbReference type="Proteomes" id="UP000002191">
    <property type="component" value="Chromosome"/>
</dbReference>
<dbReference type="PANTHER" id="PTHR36566">
    <property type="entry name" value="NICKEL INSERTION PROTEIN-RELATED"/>
    <property type="match status" value="1"/>
</dbReference>
<evidence type="ECO:0000313" key="2">
    <source>
        <dbReference type="EMBL" id="ADU61042.1"/>
    </source>
</evidence>
<organism evidence="2 3">
    <name type="scientific">Pseudodesulfovibrio aespoeensis (strain ATCC 700646 / DSM 10631 / Aspo-2)</name>
    <name type="common">Desulfovibrio aespoeensis</name>
    <dbReference type="NCBI Taxonomy" id="643562"/>
    <lineage>
        <taxon>Bacteria</taxon>
        <taxon>Pseudomonadati</taxon>
        <taxon>Thermodesulfobacteriota</taxon>
        <taxon>Desulfovibrionia</taxon>
        <taxon>Desulfovibrionales</taxon>
        <taxon>Desulfovibrionaceae</taxon>
    </lineage>
</organism>
<keyword evidence="1" id="KW-0533">Nickel</keyword>
<evidence type="ECO:0008006" key="4">
    <source>
        <dbReference type="Google" id="ProtNLM"/>
    </source>
</evidence>
<dbReference type="STRING" id="643562.Daes_0013"/>
<reference evidence="3" key="1">
    <citation type="submission" date="2010-12" db="EMBL/GenBank/DDBJ databases">
        <title>Complete sequence of Desulfovibrio aespoeensis Aspo-2.</title>
        <authorList>
            <consortium name="US DOE Joint Genome Institute"/>
            <person name="Lucas S."/>
            <person name="Copeland A."/>
            <person name="Lapidus A."/>
            <person name="Cheng J.-F."/>
            <person name="Goodwin L."/>
            <person name="Pitluck S."/>
            <person name="Chertkov O."/>
            <person name="Misra M."/>
            <person name="Detter J.C."/>
            <person name="Han C."/>
            <person name="Tapia R."/>
            <person name="Land M."/>
            <person name="Hauser L."/>
            <person name="Kyrpides N."/>
            <person name="Ivanova N."/>
            <person name="Ovchinnikova G."/>
            <person name="Pedersen K."/>
            <person name="Jagevall S."/>
            <person name="Hazen T."/>
            <person name="Woyke T."/>
        </authorList>
    </citation>
    <scope>NUCLEOTIDE SEQUENCE [LARGE SCALE GENOMIC DNA]</scope>
    <source>
        <strain evidence="3">ATCC 700646 / DSM 10631 / Aspo-2</strain>
    </source>
</reference>
<dbReference type="eggNOG" id="COG1641">
    <property type="taxonomic scope" value="Bacteria"/>
</dbReference>
<evidence type="ECO:0000313" key="3">
    <source>
        <dbReference type="Proteomes" id="UP000002191"/>
    </source>
</evidence>
<dbReference type="PANTHER" id="PTHR36566:SF1">
    <property type="entry name" value="PYRIDINIUM-3,5-BISTHIOCARBOXYLIC ACID MONONUCLEOTIDE NICKEL INSERTION PROTEIN"/>
    <property type="match status" value="1"/>
</dbReference>
<dbReference type="AlphaFoldDB" id="E6VTV0"/>
<accession>E6VTV0</accession>
<dbReference type="RefSeq" id="WP_013512979.1">
    <property type="nucleotide sequence ID" value="NC_014844.1"/>
</dbReference>
<dbReference type="EMBL" id="CP002431">
    <property type="protein sequence ID" value="ADU61042.1"/>
    <property type="molecule type" value="Genomic_DNA"/>
</dbReference>
<proteinExistence type="predicted"/>
<keyword evidence="3" id="KW-1185">Reference proteome</keyword>
<dbReference type="Pfam" id="PF01969">
    <property type="entry name" value="Ni_insertion"/>
    <property type="match status" value="1"/>
</dbReference>
<dbReference type="HOGENOM" id="CLU_028523_1_0_7"/>
<sequence>MKPDQKPCMHTLYLDCSSGVSGDMLLAALAHAHEELHGPGSGPAFLEQELARLGIAGFELAWSDKSVGGIATRHVDVIQTSDQPMRHHADLVRIIESSGISGRAAKRSIHALTLLGQAEAKVHGTTLDQVHFHEVGAVDTIVDIAGTMLLLDALDVGRTTASAVDLGSGFVQCAHGKMPVPAPACAELARGLTSFGSDCGMERATPTGLAVLRTIAETCGSMPLGTSLAVGYGSGGRSCDAQPTYVRAFVLKGVAVDHGAGHGHSHCGHHHHG</sequence>
<dbReference type="InterPro" id="IPR002822">
    <property type="entry name" value="Ni_insertion"/>
</dbReference>
<dbReference type="KEGG" id="das:Daes_0013"/>
<reference evidence="2 3" key="2">
    <citation type="journal article" date="2014" name="Genome Announc.">
        <title>Complete Genome Sequence of the Subsurface, Mesophilic Sulfate-Reducing Bacterium Desulfovibrio aespoeensis Aspo-2.</title>
        <authorList>
            <person name="Pedersen K."/>
            <person name="Bengtsson A."/>
            <person name="Edlund J."/>
            <person name="Rabe L."/>
            <person name="Hazen T."/>
            <person name="Chakraborty R."/>
            <person name="Goodwin L."/>
            <person name="Shapiro N."/>
        </authorList>
    </citation>
    <scope>NUCLEOTIDE SEQUENCE [LARGE SCALE GENOMIC DNA]</scope>
    <source>
        <strain evidence="3">ATCC 700646 / DSM 10631 / Aspo-2</strain>
    </source>
</reference>
<name>E6VTV0_PSEA9</name>
<evidence type="ECO:0000256" key="1">
    <source>
        <dbReference type="ARBA" id="ARBA00022596"/>
    </source>
</evidence>